<dbReference type="GO" id="GO:0015074">
    <property type="term" value="P:DNA integration"/>
    <property type="evidence" value="ECO:0007669"/>
    <property type="project" value="UniProtKB-KW"/>
</dbReference>
<keyword evidence="3 5" id="KW-0238">DNA-binding</keyword>
<dbReference type="OrthoDB" id="8773125at2"/>
<gene>
    <name evidence="8" type="ORF">ARC23_16445</name>
</gene>
<proteinExistence type="inferred from homology"/>
<dbReference type="PROSITE" id="PS51898">
    <property type="entry name" value="TYR_RECOMBINASE"/>
    <property type="match status" value="1"/>
</dbReference>
<name>A0A0R0B388_9GAMM</name>
<evidence type="ECO:0000313" key="8">
    <source>
        <dbReference type="EMBL" id="KRG48430.1"/>
    </source>
</evidence>
<comment type="similarity">
    <text evidence="1">Belongs to the 'phage' integrase family.</text>
</comment>
<keyword evidence="4" id="KW-0233">DNA recombination</keyword>
<evidence type="ECO:0000313" key="9">
    <source>
        <dbReference type="Proteomes" id="UP000051757"/>
    </source>
</evidence>
<dbReference type="AlphaFoldDB" id="A0A0R0B388"/>
<evidence type="ECO:0008006" key="10">
    <source>
        <dbReference type="Google" id="ProtNLM"/>
    </source>
</evidence>
<dbReference type="PANTHER" id="PTHR30349:SF64">
    <property type="entry name" value="PROPHAGE INTEGRASE INTD-RELATED"/>
    <property type="match status" value="1"/>
</dbReference>
<dbReference type="GO" id="GO:0003677">
    <property type="term" value="F:DNA binding"/>
    <property type="evidence" value="ECO:0007669"/>
    <property type="project" value="UniProtKB-UniRule"/>
</dbReference>
<dbReference type="InterPro" id="IPR004107">
    <property type="entry name" value="Integrase_SAM-like_N"/>
</dbReference>
<comment type="caution">
    <text evidence="8">The sequence shown here is derived from an EMBL/GenBank/DDBJ whole genome shotgun (WGS) entry which is preliminary data.</text>
</comment>
<protein>
    <recommendedName>
        <fullName evidence="10">Integrase</fullName>
    </recommendedName>
</protein>
<dbReference type="Pfam" id="PF00589">
    <property type="entry name" value="Phage_integrase"/>
    <property type="match status" value="1"/>
</dbReference>
<dbReference type="InterPro" id="IPR010998">
    <property type="entry name" value="Integrase_recombinase_N"/>
</dbReference>
<dbReference type="InterPro" id="IPR011010">
    <property type="entry name" value="DNA_brk_join_enz"/>
</dbReference>
<dbReference type="SUPFAM" id="SSF56349">
    <property type="entry name" value="DNA breaking-rejoining enzymes"/>
    <property type="match status" value="1"/>
</dbReference>
<keyword evidence="9" id="KW-1185">Reference proteome</keyword>
<dbReference type="PROSITE" id="PS51900">
    <property type="entry name" value="CB"/>
    <property type="match status" value="1"/>
</dbReference>
<evidence type="ECO:0000259" key="7">
    <source>
        <dbReference type="PROSITE" id="PS51900"/>
    </source>
</evidence>
<dbReference type="GO" id="GO:0006310">
    <property type="term" value="P:DNA recombination"/>
    <property type="evidence" value="ECO:0007669"/>
    <property type="project" value="UniProtKB-KW"/>
</dbReference>
<dbReference type="Gene3D" id="1.10.150.130">
    <property type="match status" value="1"/>
</dbReference>
<evidence type="ECO:0000256" key="2">
    <source>
        <dbReference type="ARBA" id="ARBA00022908"/>
    </source>
</evidence>
<evidence type="ECO:0000259" key="6">
    <source>
        <dbReference type="PROSITE" id="PS51898"/>
    </source>
</evidence>
<reference evidence="8 9" key="1">
    <citation type="journal article" date="2016" name="Front. Microbiol.">
        <title>Genome Sequence of Type Strains of Genus Stenotrophomonas.</title>
        <authorList>
            <person name="Patil P.P."/>
            <person name="Midha S."/>
            <person name="Kumar S."/>
            <person name="Patil P.B."/>
        </authorList>
    </citation>
    <scope>NUCLEOTIDE SEQUENCE [LARGE SCALE GENOMIC DNA]</scope>
    <source>
        <strain evidence="8 9">LMG 978</strain>
    </source>
</reference>
<dbReference type="InterPro" id="IPR044068">
    <property type="entry name" value="CB"/>
</dbReference>
<dbReference type="InterPro" id="IPR050090">
    <property type="entry name" value="Tyrosine_recombinase_XerCD"/>
</dbReference>
<keyword evidence="2" id="KW-0229">DNA integration</keyword>
<evidence type="ECO:0000256" key="4">
    <source>
        <dbReference type="ARBA" id="ARBA00023172"/>
    </source>
</evidence>
<dbReference type="Proteomes" id="UP000051757">
    <property type="component" value="Unassembled WGS sequence"/>
</dbReference>
<dbReference type="PANTHER" id="PTHR30349">
    <property type="entry name" value="PHAGE INTEGRASE-RELATED"/>
    <property type="match status" value="1"/>
</dbReference>
<evidence type="ECO:0000256" key="3">
    <source>
        <dbReference type="ARBA" id="ARBA00023125"/>
    </source>
</evidence>
<organism evidence="8 9">
    <name type="scientific">Stenotrophomonas beteli</name>
    <dbReference type="NCBI Taxonomy" id="3384461"/>
    <lineage>
        <taxon>Bacteria</taxon>
        <taxon>Pseudomonadati</taxon>
        <taxon>Pseudomonadota</taxon>
        <taxon>Gammaproteobacteria</taxon>
        <taxon>Lysobacterales</taxon>
        <taxon>Lysobacteraceae</taxon>
        <taxon>Stenotrophomonas</taxon>
        <taxon>Stenotrophomonas maltophilia group</taxon>
    </lineage>
</organism>
<sequence>MAYDVEICTAHAITSPATVTTGEQGVPLPEGFCFLISRSDGSLVQPAFEFFADSHLTIDRNPKLACSKNTTAAVAADLTDFHHFLDARKKRVSDVDEQLLKAYADTLTDLDSAVTLEKFAAATIHRRWSTVTKLVAFCVKRGYLRKPPALLSKQTKRGTVQVLDVDVNLPGLNDADELITALHPETVVGVLDELGPNTVVERNGLVELALATTAQRLMAELCYHAGLRRSEVCDLHAITVLKTRTEGRDPLSAVAIPVVGKGNKKRNVPVPVWLLEALKCYAKGTRQALIDLRLRYRKLEDHGALFVLDVNDRRHAGSPITPQTFDRHFALAKDRLLKRLSKEPDLARYESTQRERITIHALRHTFALYTYMEKRANGDMDAIKYVQSVLGHSLRETTESIYLRSANAFESETRESIRLHIEGQSFMQLGVAGESA</sequence>
<feature type="domain" description="Tyr recombinase" evidence="6">
    <location>
        <begin position="177"/>
        <end position="415"/>
    </location>
</feature>
<accession>A0A0R0B388</accession>
<dbReference type="InterPro" id="IPR002104">
    <property type="entry name" value="Integrase_catalytic"/>
</dbReference>
<dbReference type="Pfam" id="PF02899">
    <property type="entry name" value="Phage_int_SAM_1"/>
    <property type="match status" value="1"/>
</dbReference>
<evidence type="ECO:0000256" key="5">
    <source>
        <dbReference type="PROSITE-ProRule" id="PRU01248"/>
    </source>
</evidence>
<evidence type="ECO:0000256" key="1">
    <source>
        <dbReference type="ARBA" id="ARBA00008857"/>
    </source>
</evidence>
<dbReference type="Gene3D" id="1.10.443.10">
    <property type="entry name" value="Intergrase catalytic core"/>
    <property type="match status" value="1"/>
</dbReference>
<feature type="domain" description="Core-binding (CB)" evidence="7">
    <location>
        <begin position="46"/>
        <end position="139"/>
    </location>
</feature>
<dbReference type="EMBL" id="LLXV01000057">
    <property type="protein sequence ID" value="KRG48430.1"/>
    <property type="molecule type" value="Genomic_DNA"/>
</dbReference>
<dbReference type="InterPro" id="IPR013762">
    <property type="entry name" value="Integrase-like_cat_sf"/>
</dbReference>